<evidence type="ECO:0008006" key="7">
    <source>
        <dbReference type="Google" id="ProtNLM"/>
    </source>
</evidence>
<dbReference type="Pfam" id="PF18790">
    <property type="entry name" value="KfrB"/>
    <property type="match status" value="1"/>
</dbReference>
<dbReference type="AlphaFoldDB" id="A0A7Z7JHR2"/>
<reference evidence="5 6" key="1">
    <citation type="submission" date="2018-01" db="EMBL/GenBank/DDBJ databases">
        <authorList>
            <person name="Clerissi C."/>
        </authorList>
    </citation>
    <scope>NUCLEOTIDE SEQUENCE [LARGE SCALE GENOMIC DNA]</scope>
    <source>
        <strain evidence="5">Cupriavidus taiwanensis STM 6021</strain>
    </source>
</reference>
<evidence type="ECO:0000313" key="5">
    <source>
        <dbReference type="EMBL" id="SPC25590.1"/>
    </source>
</evidence>
<dbReference type="Pfam" id="PF06414">
    <property type="entry name" value="Zeta_toxin"/>
    <property type="match status" value="1"/>
</dbReference>
<feature type="domain" description="KfrB" evidence="4">
    <location>
        <begin position="250"/>
        <end position="302"/>
    </location>
</feature>
<dbReference type="GO" id="GO:0005524">
    <property type="term" value="F:ATP binding"/>
    <property type="evidence" value="ECO:0007669"/>
    <property type="project" value="UniProtKB-KW"/>
</dbReference>
<organism evidence="5 6">
    <name type="scientific">Cupriavidus taiwanensis</name>
    <dbReference type="NCBI Taxonomy" id="164546"/>
    <lineage>
        <taxon>Bacteria</taxon>
        <taxon>Pseudomonadati</taxon>
        <taxon>Pseudomonadota</taxon>
        <taxon>Betaproteobacteria</taxon>
        <taxon>Burkholderiales</taxon>
        <taxon>Burkholderiaceae</taxon>
        <taxon>Cupriavidus</taxon>
    </lineage>
</organism>
<keyword evidence="2" id="KW-0067">ATP-binding</keyword>
<name>A0A7Z7JHR2_9BURK</name>
<evidence type="ECO:0000256" key="2">
    <source>
        <dbReference type="ARBA" id="ARBA00022840"/>
    </source>
</evidence>
<evidence type="ECO:0000259" key="3">
    <source>
        <dbReference type="Pfam" id="PF06414"/>
    </source>
</evidence>
<sequence length="323" mass="35542">MTTIDKTQQQDPPFETTVLCFAGPNGSGKTTVNREFLETKGLAPEAYINADDIAKTLETEIADYDERNRKAAAIAEERRLAALETGDSFAFETVMSTPEKVALLTQAKAKGYEVLLVFVATNNPEINVARVANRVSLGGHAVKPDTIRDRYWRALELLPCAVEQADMALVYDNSLDGVKAVVVARKADERLEIEDPDDRDADWILDALGGAWQARLNSRSVLMDLAVEHGADPENVQHLLSPAVAENGADYIGLVLGKTDCHVLQVNGKGEYLLHDRQLLATDVIKEGAWQCLQYRYLKGKIDRSELLTTAAPEDKVSPRPKP</sequence>
<evidence type="ECO:0000313" key="6">
    <source>
        <dbReference type="Proteomes" id="UP000257139"/>
    </source>
</evidence>
<dbReference type="PANTHER" id="PTHR39206:SF1">
    <property type="entry name" value="SLL8004 PROTEIN"/>
    <property type="match status" value="1"/>
</dbReference>
<dbReference type="SUPFAM" id="SSF52540">
    <property type="entry name" value="P-loop containing nucleoside triphosphate hydrolases"/>
    <property type="match status" value="1"/>
</dbReference>
<accession>A0A7Z7JHR2</accession>
<dbReference type="Proteomes" id="UP000257139">
    <property type="component" value="Unassembled WGS sequence"/>
</dbReference>
<dbReference type="GO" id="GO:0016301">
    <property type="term" value="F:kinase activity"/>
    <property type="evidence" value="ECO:0007669"/>
    <property type="project" value="InterPro"/>
</dbReference>
<dbReference type="InterPro" id="IPR010488">
    <property type="entry name" value="Zeta_toxin_domain"/>
</dbReference>
<protein>
    <recommendedName>
        <fullName evidence="7">UDP-N-acetylglucosamine kinase</fullName>
    </recommendedName>
</protein>
<gene>
    <name evidence="5" type="ORF">CBM2594_U10091</name>
</gene>
<evidence type="ECO:0000256" key="1">
    <source>
        <dbReference type="ARBA" id="ARBA00022741"/>
    </source>
</evidence>
<evidence type="ECO:0000259" key="4">
    <source>
        <dbReference type="Pfam" id="PF18790"/>
    </source>
</evidence>
<dbReference type="RefSeq" id="WP_116328388.1">
    <property type="nucleotide sequence ID" value="NZ_OFSW01000032.1"/>
</dbReference>
<keyword evidence="1" id="KW-0547">Nucleotide-binding</keyword>
<feature type="domain" description="Zeta toxin" evidence="3">
    <location>
        <begin position="17"/>
        <end position="152"/>
    </location>
</feature>
<dbReference type="PANTHER" id="PTHR39206">
    <property type="entry name" value="SLL8004 PROTEIN"/>
    <property type="match status" value="1"/>
</dbReference>
<dbReference type="InterPro" id="IPR040782">
    <property type="entry name" value="KfrB"/>
</dbReference>
<dbReference type="InterPro" id="IPR027417">
    <property type="entry name" value="P-loop_NTPase"/>
</dbReference>
<comment type="caution">
    <text evidence="5">The sequence shown here is derived from an EMBL/GenBank/DDBJ whole genome shotgun (WGS) entry which is preliminary data.</text>
</comment>
<dbReference type="EMBL" id="OGUU01000045">
    <property type="protein sequence ID" value="SPC25590.1"/>
    <property type="molecule type" value="Genomic_DNA"/>
</dbReference>
<dbReference type="Gene3D" id="3.40.50.300">
    <property type="entry name" value="P-loop containing nucleotide triphosphate hydrolases"/>
    <property type="match status" value="1"/>
</dbReference>
<proteinExistence type="predicted"/>